<evidence type="ECO:0000256" key="2">
    <source>
        <dbReference type="SAM" id="Phobius"/>
    </source>
</evidence>
<reference evidence="5 6" key="1">
    <citation type="journal article" date="2016" name="Nat. Commun.">
        <title>Thousands of microbial genomes shed light on interconnected biogeochemical processes in an aquifer system.</title>
        <authorList>
            <person name="Anantharaman K."/>
            <person name="Brown C.T."/>
            <person name="Hug L.A."/>
            <person name="Sharon I."/>
            <person name="Castelle C.J."/>
            <person name="Probst A.J."/>
            <person name="Thomas B.C."/>
            <person name="Singh A."/>
            <person name="Wilkins M.J."/>
            <person name="Karaoz U."/>
            <person name="Brodie E.L."/>
            <person name="Williams K.H."/>
            <person name="Hubbard S.S."/>
            <person name="Banfield J.F."/>
        </authorList>
    </citation>
    <scope>NUCLEOTIDE SEQUENCE [LARGE SCALE GENOMIC DNA]</scope>
</reference>
<dbReference type="Gene3D" id="2.60.40.10">
    <property type="entry name" value="Immunoglobulins"/>
    <property type="match status" value="1"/>
</dbReference>
<accession>A0A1F5SLN2</accession>
<evidence type="ECO:0000259" key="4">
    <source>
        <dbReference type="Pfam" id="PF24346"/>
    </source>
</evidence>
<feature type="domain" description="DUF7507" evidence="4">
    <location>
        <begin position="670"/>
        <end position="768"/>
    </location>
</feature>
<feature type="domain" description="DUF11" evidence="3">
    <location>
        <begin position="804"/>
        <end position="899"/>
    </location>
</feature>
<dbReference type="Proteomes" id="UP000178367">
    <property type="component" value="Unassembled WGS sequence"/>
</dbReference>
<evidence type="ECO:0000313" key="6">
    <source>
        <dbReference type="Proteomes" id="UP000178367"/>
    </source>
</evidence>
<gene>
    <name evidence="5" type="ORF">A2227_01800</name>
</gene>
<keyword evidence="2" id="KW-1133">Transmembrane helix</keyword>
<sequence>MSRHNHENLKIKEKIVVFAAILFVALYSYNVVLVLADEENEFVADNAETAAAAAEAEEESGDTQIIELDEADTGNDAGLPDINGSADNTATSSIMTGDANIEAITENNVNSNSLEADCGAQCPEAATSTVSIDNINAATTTNDVLLNGDSGGNTIASSSGDASITTGDVGIVNIILNYINNNFFGPGKEYFINIFNHVMGAIDLSGFNDATPAGEEPAACEAGSCYLTVNNGNQASIDNNVIIDANTGDNIIATSTGFGLIETGDIEIVNDLVNIANLNVAGNNWLFAVVNIFGELQGDIILPAPGIATGTDETAGTTTEEIAGITESDVDSPSIILANTDTAGLLNDIDVNADTGSNLAEEGGDITTGDATVQSHVFNLINYSVSGNAWKLARVNIFGNWDGFVTGLPPGYGYLEDEYGITIYNDILSDPEFYASYAQMIVGNTNQASTTNNIEINASTGGNSILHGEGGSIDTGDINIENSLFNFINSNFTGDNWEFSMINVFGDWQGNLAFGAPDLWVTESINGGLSAEAGEKAEPVRRGEYINYTFLFGNKGDGLATGVTLSDDYDENYVWSEEGAGNVAWPLSDLPPNTQGSLSYAVRVRDDISAGHHNADNTVAISSVENDRDPGDNSAGGTVIVDGGNAAAVGGAGNSLSSQTDADNRSGNISPALIVVKTNDAADIVRPGDVVNYTITIRNPGGTPMEDVLVLDILSGEEGKVEVNRELWELGAVLDREEVSIGYSLEITSNIRSGVYVNEVTVEGYDAAKDDFVAVVGSAKIKVENPDWSGYQYQLEIGLKGGAGSANPGDKVGYEAIITNNGSKMAENVVLSGNLADGLTFSDESGIINKHWDLGDIKPGEFKNITFSVQASEAVESGLYLIGIEVVSGDEESTKDWSSLEIRTIAVAGASEELDAPEPAAVGPAISRLGFLDDIVGQPEKALAAGYADETAAELDRAFYPGENDFAFLDTSGRIGNKIDLAPARLAMKLLIALSVIFVILTIILTIKERSVNNEEMPEVVNLKKTRPLRLRKSFAGKN</sequence>
<dbReference type="AlphaFoldDB" id="A0A1F5SLN2"/>
<dbReference type="PANTHER" id="PTHR34819">
    <property type="entry name" value="LARGE CYSTEINE-RICH PERIPLASMIC PROTEIN OMCB"/>
    <property type="match status" value="1"/>
</dbReference>
<organism evidence="5 6">
    <name type="scientific">Candidatus Falkowbacteria bacterium RIFOXYA2_FULL_47_19</name>
    <dbReference type="NCBI Taxonomy" id="1797994"/>
    <lineage>
        <taxon>Bacteria</taxon>
        <taxon>Candidatus Falkowiibacteriota</taxon>
    </lineage>
</organism>
<evidence type="ECO:0000313" key="5">
    <source>
        <dbReference type="EMBL" id="OGF27559.1"/>
    </source>
</evidence>
<dbReference type="InterPro" id="IPR047589">
    <property type="entry name" value="DUF11_rpt"/>
</dbReference>
<evidence type="ECO:0000259" key="3">
    <source>
        <dbReference type="Pfam" id="PF01345"/>
    </source>
</evidence>
<dbReference type="STRING" id="1797994.A2227_01800"/>
<dbReference type="InterPro" id="IPR001434">
    <property type="entry name" value="OmcB-like_DUF11"/>
</dbReference>
<evidence type="ECO:0008006" key="7">
    <source>
        <dbReference type="Google" id="ProtNLM"/>
    </source>
</evidence>
<dbReference type="Pfam" id="PF01345">
    <property type="entry name" value="DUF11"/>
    <property type="match status" value="2"/>
</dbReference>
<protein>
    <recommendedName>
        <fullName evidence="7">DUF11 domain-containing protein</fullName>
    </recommendedName>
</protein>
<proteinExistence type="predicted"/>
<name>A0A1F5SLN2_9BACT</name>
<feature type="transmembrane region" description="Helical" evidence="2">
    <location>
        <begin position="986"/>
        <end position="1007"/>
    </location>
</feature>
<feature type="domain" description="DUF11" evidence="3">
    <location>
        <begin position="539"/>
        <end position="638"/>
    </location>
</feature>
<keyword evidence="2" id="KW-0812">Transmembrane</keyword>
<evidence type="ECO:0000256" key="1">
    <source>
        <dbReference type="SAM" id="MobiDB-lite"/>
    </source>
</evidence>
<dbReference type="Pfam" id="PF24346">
    <property type="entry name" value="DUF7507"/>
    <property type="match status" value="1"/>
</dbReference>
<dbReference type="InterPro" id="IPR051172">
    <property type="entry name" value="Chlamydia_OmcB"/>
</dbReference>
<comment type="caution">
    <text evidence="5">The sequence shown here is derived from an EMBL/GenBank/DDBJ whole genome shotgun (WGS) entry which is preliminary data.</text>
</comment>
<dbReference type="NCBIfam" id="TIGR01451">
    <property type="entry name" value="B_ant_repeat"/>
    <property type="match status" value="2"/>
</dbReference>
<keyword evidence="2" id="KW-0472">Membrane</keyword>
<dbReference type="InterPro" id="IPR013783">
    <property type="entry name" value="Ig-like_fold"/>
</dbReference>
<dbReference type="InterPro" id="IPR055354">
    <property type="entry name" value="DUF7507"/>
</dbReference>
<feature type="region of interest" description="Disordered" evidence="1">
    <location>
        <begin position="616"/>
        <end position="640"/>
    </location>
</feature>
<dbReference type="EMBL" id="MFGB01000007">
    <property type="protein sequence ID" value="OGF27559.1"/>
    <property type="molecule type" value="Genomic_DNA"/>
</dbReference>